<feature type="coiled-coil region" evidence="1">
    <location>
        <begin position="40"/>
        <end position="67"/>
    </location>
</feature>
<gene>
    <name evidence="3" type="ORF">LCGC14_1844730</name>
</gene>
<sequence>GSIMNVTLKNREIDSGLALIKPFVQRELSVKVSFAIGKTLRRLKDIIEVIQEERKKLIEKHQATDNEGKRIETEEGNVKLTSTLDFADDYNELMKQETDVDVHQLKFEELEKMKDKGGRKLQPTSEEMEGLLLLQMIVKEEKEEDEDDEEEKRVPEMTN</sequence>
<dbReference type="AlphaFoldDB" id="A0A0F9H0F6"/>
<feature type="region of interest" description="Disordered" evidence="2">
    <location>
        <begin position="138"/>
        <end position="159"/>
    </location>
</feature>
<keyword evidence="1" id="KW-0175">Coiled coil</keyword>
<reference evidence="3" key="1">
    <citation type="journal article" date="2015" name="Nature">
        <title>Complex archaea that bridge the gap between prokaryotes and eukaryotes.</title>
        <authorList>
            <person name="Spang A."/>
            <person name="Saw J.H."/>
            <person name="Jorgensen S.L."/>
            <person name="Zaremba-Niedzwiedzka K."/>
            <person name="Martijn J."/>
            <person name="Lind A.E."/>
            <person name="van Eijk R."/>
            <person name="Schleper C."/>
            <person name="Guy L."/>
            <person name="Ettema T.J."/>
        </authorList>
    </citation>
    <scope>NUCLEOTIDE SEQUENCE</scope>
</reference>
<name>A0A0F9H0F6_9ZZZZ</name>
<evidence type="ECO:0000256" key="2">
    <source>
        <dbReference type="SAM" id="MobiDB-lite"/>
    </source>
</evidence>
<proteinExistence type="predicted"/>
<evidence type="ECO:0000313" key="3">
    <source>
        <dbReference type="EMBL" id="KKL96416.1"/>
    </source>
</evidence>
<feature type="non-terminal residue" evidence="3">
    <location>
        <position position="1"/>
    </location>
</feature>
<comment type="caution">
    <text evidence="3">The sequence shown here is derived from an EMBL/GenBank/DDBJ whole genome shotgun (WGS) entry which is preliminary data.</text>
</comment>
<dbReference type="EMBL" id="LAZR01018438">
    <property type="protein sequence ID" value="KKL96416.1"/>
    <property type="molecule type" value="Genomic_DNA"/>
</dbReference>
<evidence type="ECO:0000256" key="1">
    <source>
        <dbReference type="SAM" id="Coils"/>
    </source>
</evidence>
<organism evidence="3">
    <name type="scientific">marine sediment metagenome</name>
    <dbReference type="NCBI Taxonomy" id="412755"/>
    <lineage>
        <taxon>unclassified sequences</taxon>
        <taxon>metagenomes</taxon>
        <taxon>ecological metagenomes</taxon>
    </lineage>
</organism>
<accession>A0A0F9H0F6</accession>
<protein>
    <submittedName>
        <fullName evidence="3">Uncharacterized protein</fullName>
    </submittedName>
</protein>